<dbReference type="KEGG" id="cten:18249287"/>
<keyword evidence="8" id="KW-1185">Reference proteome</keyword>
<evidence type="ECO:0000256" key="4">
    <source>
        <dbReference type="ARBA" id="ARBA00022679"/>
    </source>
</evidence>
<dbReference type="Gene3D" id="3.90.550.10">
    <property type="entry name" value="Spore Coat Polysaccharide Biosynthesis Protein SpsA, Chain A"/>
    <property type="match status" value="1"/>
</dbReference>
<dbReference type="SUPFAM" id="SSF53448">
    <property type="entry name" value="Nucleotide-diphospho-sugar transferases"/>
    <property type="match status" value="1"/>
</dbReference>
<dbReference type="InterPro" id="IPR002685">
    <property type="entry name" value="Glyco_trans_15"/>
</dbReference>
<dbReference type="GO" id="GO:0005794">
    <property type="term" value="C:Golgi apparatus"/>
    <property type="evidence" value="ECO:0007669"/>
    <property type="project" value="TreeGrafter"/>
</dbReference>
<evidence type="ECO:0000256" key="5">
    <source>
        <dbReference type="ARBA" id="ARBA00022968"/>
    </source>
</evidence>
<evidence type="ECO:0000313" key="7">
    <source>
        <dbReference type="EMBL" id="EGV60702.1"/>
    </source>
</evidence>
<dbReference type="PIRSF" id="PIRSF018153">
    <property type="entry name" value="Glyco_trans_15"/>
    <property type="match status" value="1"/>
</dbReference>
<dbReference type="GO" id="GO:0016020">
    <property type="term" value="C:membrane"/>
    <property type="evidence" value="ECO:0007669"/>
    <property type="project" value="UniProtKB-SubCell"/>
</dbReference>
<dbReference type="Proteomes" id="UP000000707">
    <property type="component" value="Unassembled WGS sequence"/>
</dbReference>
<comment type="similarity">
    <text evidence="2">Belongs to the glycosyltransferase 15 family.</text>
</comment>
<reference evidence="7 8" key="1">
    <citation type="journal article" date="2011" name="Proc. Natl. Acad. Sci. U.S.A.">
        <title>Comparative genomics of xylose-fermenting fungi for enhanced biofuel production.</title>
        <authorList>
            <person name="Wohlbach D.J."/>
            <person name="Kuo A."/>
            <person name="Sato T.K."/>
            <person name="Potts K.M."/>
            <person name="Salamov A.A."/>
            <person name="LaButti K.M."/>
            <person name="Sun H."/>
            <person name="Clum A."/>
            <person name="Pangilinan J.L."/>
            <person name="Lindquist E.A."/>
            <person name="Lucas S."/>
            <person name="Lapidus A."/>
            <person name="Jin M."/>
            <person name="Gunawan C."/>
            <person name="Balan V."/>
            <person name="Dale B.E."/>
            <person name="Jeffries T.W."/>
            <person name="Zinkel R."/>
            <person name="Barry K.W."/>
            <person name="Grigoriev I.V."/>
            <person name="Gasch A.P."/>
        </authorList>
    </citation>
    <scope>NUCLEOTIDE SEQUENCE [LARGE SCALE GENOMIC DNA]</scope>
    <source>
        <strain evidence="8">ATCC 10573 / BCRC 21748 / CBS 615 / JCM 9827 / NBRC 10315 / NRRL Y-1498 / VKM Y-70</strain>
    </source>
</reference>
<evidence type="ECO:0000256" key="6">
    <source>
        <dbReference type="PIRSR" id="PIRSR018153-1"/>
    </source>
</evidence>
<dbReference type="HOGENOM" id="CLU_024327_2_0_1"/>
<organism evidence="8">
    <name type="scientific">Candida tenuis (strain ATCC 10573 / BCRC 21748 / CBS 615 / JCM 9827 / NBRC 10315 / NRRL Y-1498 / VKM Y-70)</name>
    <name type="common">Yeast</name>
    <name type="synonym">Yamadazyma tenuis</name>
    <dbReference type="NCBI Taxonomy" id="590646"/>
    <lineage>
        <taxon>Eukaryota</taxon>
        <taxon>Fungi</taxon>
        <taxon>Dikarya</taxon>
        <taxon>Ascomycota</taxon>
        <taxon>Saccharomycotina</taxon>
        <taxon>Pichiomycetes</taxon>
        <taxon>Debaryomycetaceae</taxon>
        <taxon>Yamadazyma</taxon>
    </lineage>
</organism>
<dbReference type="GO" id="GO:0000026">
    <property type="term" value="F:alpha-1,2-mannosyltransferase activity"/>
    <property type="evidence" value="ECO:0007669"/>
    <property type="project" value="TreeGrafter"/>
</dbReference>
<name>G3BFI9_CANTC</name>
<dbReference type="GO" id="GO:0000032">
    <property type="term" value="P:cell wall mannoprotein biosynthetic process"/>
    <property type="evidence" value="ECO:0007669"/>
    <property type="project" value="TreeGrafter"/>
</dbReference>
<dbReference type="GO" id="GO:0006487">
    <property type="term" value="P:protein N-linked glycosylation"/>
    <property type="evidence" value="ECO:0007669"/>
    <property type="project" value="TreeGrafter"/>
</dbReference>
<protein>
    <submittedName>
        <fullName evidence="7">Mannosyltransferase of the KRE2 family</fullName>
    </submittedName>
</protein>
<gene>
    <name evidence="7" type="ORF">CANTEDRAFT_128202</name>
</gene>
<keyword evidence="5" id="KW-0812">Transmembrane</keyword>
<proteinExistence type="inferred from homology"/>
<dbReference type="PANTHER" id="PTHR31121:SF2">
    <property type="entry name" value="MANNOSYLTRANSFERASE KTR5-RELATED"/>
    <property type="match status" value="1"/>
</dbReference>
<dbReference type="Pfam" id="PF01793">
    <property type="entry name" value="Glyco_transf_15"/>
    <property type="match status" value="2"/>
</dbReference>
<feature type="active site" description="Nucleophile" evidence="6">
    <location>
        <position position="316"/>
    </location>
</feature>
<dbReference type="AlphaFoldDB" id="G3BFI9"/>
<evidence type="ECO:0000256" key="3">
    <source>
        <dbReference type="ARBA" id="ARBA00022676"/>
    </source>
</evidence>
<accession>G3BFI9</accession>
<dbReference type="EMBL" id="GL996528">
    <property type="protein sequence ID" value="EGV60702.1"/>
    <property type="molecule type" value="Genomic_DNA"/>
</dbReference>
<evidence type="ECO:0000256" key="1">
    <source>
        <dbReference type="ARBA" id="ARBA00004606"/>
    </source>
</evidence>
<sequence>MHRHHVDSASKLKFSERDISSSIDAPFQLGCREIDTSQPRQNAAFIVLARNKELDGVIKSMTSLERHFNQWFKYPWVFLNDQEFDDTFKQTVQQYTQGRVEFGVIPPEDWGFSGVDPDEFNEFINSQGDRRIYYGNKASYHQMCRYFSGKFYQHPLVRKRDWYWRVEPDVEFFCDITYDPFVEMEAHNKKYGFNVMIHELYYTVPSLFRETKAFAVNRKIKPSKLWRMMVKNFRFSGGVDDKDYDMIKDRKQILKKVEDEVAIKKFLEMPNKKDLSGIDDGVLDQFINKARQLPRLHEDRFDYEEYNLCHFWSNFEIARTDLFTSELYQEYLQQLELSGGFYKERWGDAPVHSLALAMMLDTKDVHYFRDIGYQHSTLAHCPGNSKLNQLPYTPDEANANNPFFQSYKPNAPVVNGVGCRCKCPLFHREIEDSGSSCLKQWVRTTRDNYNPYRPLDLDHFRQKIGSRMDRYLKKGGKLGRSKISEGL</sequence>
<evidence type="ECO:0000256" key="2">
    <source>
        <dbReference type="ARBA" id="ARBA00007677"/>
    </source>
</evidence>
<dbReference type="OrthoDB" id="439943at2759"/>
<dbReference type="PANTHER" id="PTHR31121">
    <property type="entry name" value="ALPHA-1,2 MANNOSYLTRANSFERASE KTR1"/>
    <property type="match status" value="1"/>
</dbReference>
<dbReference type="GeneID" id="18249287"/>
<dbReference type="InterPro" id="IPR029044">
    <property type="entry name" value="Nucleotide-diphossugar_trans"/>
</dbReference>
<keyword evidence="5" id="KW-0735">Signal-anchor</keyword>
<dbReference type="eggNOG" id="KOG4472">
    <property type="taxonomic scope" value="Eukaryota"/>
</dbReference>
<evidence type="ECO:0000313" key="8">
    <source>
        <dbReference type="Proteomes" id="UP000000707"/>
    </source>
</evidence>
<keyword evidence="4 7" id="KW-0808">Transferase</keyword>
<keyword evidence="3 7" id="KW-0328">Glycosyltransferase</keyword>
<comment type="subcellular location">
    <subcellularLocation>
        <location evidence="1">Membrane</location>
        <topology evidence="1">Single-pass type II membrane protein</topology>
    </subcellularLocation>
</comment>